<dbReference type="Proteomes" id="UP000562929">
    <property type="component" value="Unassembled WGS sequence"/>
</dbReference>
<evidence type="ECO:0000313" key="3">
    <source>
        <dbReference type="EMBL" id="KAF4580299.1"/>
    </source>
</evidence>
<sequence>MPPKRMTANPARPARHRAGKIIGSLNRIDLNARRNELQIAAEERRLAAQRAEKLAVEQGFVTEDEDEGSKNEESSEEEEDDDEDDDDEEEEEEEAPRRLMLKPKFIPRSQRGQSTKDAQKDDEAVEKAKEEARKNAIDRMVEEQLEKDRAARATRKKHWEDSDNSSSDVDTTDDIDPEAEEAAWRVRELKRLKRGRATMEQREKEREEVERRRNLTAEERAAEDEAHLARQRSEKDSKGKMSYMQKYFHRGAFFQDETEKAGLLQRDIMGSRFQDDIRNREALPEYMQRRDMTKLGRKGATKYKDMRTEDTGRWGQLDDGPRRRDDGFRPDDDRFRRMMTGPQRCQCCAFESAKGSTRRRWGRRKRSSSRMDMATMVKRDGGSTWTPRDDGGYCSSHREVVDNGLYLPFSCYPFPPTFHNKSFNHFPIPTPNRKALCRQQNKTSA</sequence>
<feature type="compositionally biased region" description="Basic and acidic residues" evidence="1">
    <location>
        <begin position="197"/>
        <end position="239"/>
    </location>
</feature>
<evidence type="ECO:0000256" key="1">
    <source>
        <dbReference type="SAM" id="MobiDB-lite"/>
    </source>
</evidence>
<name>A0A8H4VAH6_9HYPO</name>
<accession>A0A8H4VAH6</accession>
<feature type="compositionally biased region" description="Basic and acidic residues" evidence="1">
    <location>
        <begin position="117"/>
        <end position="151"/>
    </location>
</feature>
<dbReference type="EMBL" id="JAACLJ010000012">
    <property type="protein sequence ID" value="KAF4580299.1"/>
    <property type="molecule type" value="Genomic_DNA"/>
</dbReference>
<feature type="compositionally biased region" description="Acidic residues" evidence="1">
    <location>
        <begin position="74"/>
        <end position="94"/>
    </location>
</feature>
<comment type="caution">
    <text evidence="3">The sequence shown here is derived from an EMBL/GenBank/DDBJ whole genome shotgun (WGS) entry which is preliminary data.</text>
</comment>
<dbReference type="InterPro" id="IPR033194">
    <property type="entry name" value="MFAP1"/>
</dbReference>
<feature type="domain" description="Micro-fibrillar-associated protein 1 C-terminal" evidence="2">
    <location>
        <begin position="90"/>
        <end position="311"/>
    </location>
</feature>
<feature type="region of interest" description="Disordered" evidence="1">
    <location>
        <begin position="56"/>
        <end position="177"/>
    </location>
</feature>
<feature type="region of interest" description="Disordered" evidence="1">
    <location>
        <begin position="190"/>
        <end position="240"/>
    </location>
</feature>
<protein>
    <recommendedName>
        <fullName evidence="2">Micro-fibrillar-associated protein 1 C-terminal domain-containing protein</fullName>
    </recommendedName>
</protein>
<evidence type="ECO:0000313" key="4">
    <source>
        <dbReference type="Proteomes" id="UP000562929"/>
    </source>
</evidence>
<organism evidence="3 4">
    <name type="scientific">Ophiocordyceps camponoti-floridani</name>
    <dbReference type="NCBI Taxonomy" id="2030778"/>
    <lineage>
        <taxon>Eukaryota</taxon>
        <taxon>Fungi</taxon>
        <taxon>Dikarya</taxon>
        <taxon>Ascomycota</taxon>
        <taxon>Pezizomycotina</taxon>
        <taxon>Sordariomycetes</taxon>
        <taxon>Hypocreomycetidae</taxon>
        <taxon>Hypocreales</taxon>
        <taxon>Ophiocordycipitaceae</taxon>
        <taxon>Ophiocordyceps</taxon>
    </lineage>
</organism>
<dbReference type="PANTHER" id="PTHR15327">
    <property type="entry name" value="MICROFIBRIL-ASSOCIATED PROTEIN"/>
    <property type="match status" value="1"/>
</dbReference>
<proteinExistence type="predicted"/>
<dbReference type="InterPro" id="IPR009730">
    <property type="entry name" value="MFAP1_C"/>
</dbReference>
<reference evidence="3 4" key="1">
    <citation type="journal article" date="2020" name="G3 (Bethesda)">
        <title>Genetic Underpinnings of Host Manipulation by Ophiocordyceps as Revealed by Comparative Transcriptomics.</title>
        <authorList>
            <person name="Will I."/>
            <person name="Das B."/>
            <person name="Trinh T."/>
            <person name="Brachmann A."/>
            <person name="Ohm R.A."/>
            <person name="de Bekker C."/>
        </authorList>
    </citation>
    <scope>NUCLEOTIDE SEQUENCE [LARGE SCALE GENOMIC DNA]</scope>
    <source>
        <strain evidence="3 4">EC05</strain>
    </source>
</reference>
<gene>
    <name evidence="3" type="ORF">GQ602_007450</name>
</gene>
<dbReference type="Pfam" id="PF06991">
    <property type="entry name" value="MFAP1"/>
    <property type="match status" value="1"/>
</dbReference>
<feature type="region of interest" description="Disordered" evidence="1">
    <location>
        <begin position="280"/>
        <end position="333"/>
    </location>
</feature>
<evidence type="ECO:0000259" key="2">
    <source>
        <dbReference type="Pfam" id="PF06991"/>
    </source>
</evidence>
<feature type="compositionally biased region" description="Basic and acidic residues" evidence="1">
    <location>
        <begin position="280"/>
        <end position="294"/>
    </location>
</feature>
<feature type="compositionally biased region" description="Basic and acidic residues" evidence="1">
    <location>
        <begin position="302"/>
        <end position="312"/>
    </location>
</feature>
<dbReference type="AlphaFoldDB" id="A0A8H4VAH6"/>
<feature type="region of interest" description="Disordered" evidence="1">
    <location>
        <begin position="1"/>
        <end position="20"/>
    </location>
</feature>
<keyword evidence="4" id="KW-1185">Reference proteome</keyword>
<dbReference type="OrthoDB" id="1111734at2759"/>
<feature type="compositionally biased region" description="Basic and acidic residues" evidence="1">
    <location>
        <begin position="319"/>
        <end position="333"/>
    </location>
</feature>